<evidence type="ECO:0000313" key="1">
    <source>
        <dbReference type="Proteomes" id="UP000790787"/>
    </source>
</evidence>
<keyword evidence="1" id="KW-1185">Reference proteome</keyword>
<gene>
    <name evidence="2" type="primary">LOC142171820</name>
</gene>
<name>A0AC58T334_TOBAC</name>
<dbReference type="RefSeq" id="XP_075091626.1">
    <property type="nucleotide sequence ID" value="XM_075235525.1"/>
</dbReference>
<accession>A0AC58T334</accession>
<reference evidence="2" key="2">
    <citation type="submission" date="2025-08" db="UniProtKB">
        <authorList>
            <consortium name="RefSeq"/>
        </authorList>
    </citation>
    <scope>IDENTIFICATION</scope>
    <source>
        <tissue evidence="2">Leaf</tissue>
    </source>
</reference>
<proteinExistence type="predicted"/>
<protein>
    <submittedName>
        <fullName evidence="2">Uncharacterized protein LOC142171820</fullName>
    </submittedName>
</protein>
<dbReference type="Proteomes" id="UP000790787">
    <property type="component" value="Chromosome 17"/>
</dbReference>
<evidence type="ECO:0000313" key="2">
    <source>
        <dbReference type="RefSeq" id="XP_075091626.1"/>
    </source>
</evidence>
<sequence length="290" mass="33903">MSGFTLGVFPIRYLGLLLSHKKWNKIECHQLTVRITEKIRATSARHLSYDGKLQVINSVLFAVHNFWGAIFVLPQSVLNEVDRKCREFLWESSEEEKKLSLVSWEKICKPKKQGGLKVKGCKNWNKASICKMIWLIMEKADNLWVKWVHGLYMNNGVDFWNHIPQADSSWYWKRLHKLKLCMVNWYRNGKYSLNANGKYSVMQGYLKLIGDTPKMDIVELVWNRSSLPKHRFILWLAVQGRLLTKERMLTMGLQCENTTCVLCNGAGMESAIHLFSNCLWSTQLWEMLNQ</sequence>
<reference evidence="1" key="1">
    <citation type="journal article" date="2014" name="Nat. Commun.">
        <title>The tobacco genome sequence and its comparison with those of tomato and potato.</title>
        <authorList>
            <person name="Sierro N."/>
            <person name="Battey J.N."/>
            <person name="Ouadi S."/>
            <person name="Bakaher N."/>
            <person name="Bovet L."/>
            <person name="Willig A."/>
            <person name="Goepfert S."/>
            <person name="Peitsch M.C."/>
            <person name="Ivanov N.V."/>
        </authorList>
    </citation>
    <scope>NUCLEOTIDE SEQUENCE [LARGE SCALE GENOMIC DNA]</scope>
</reference>
<organism evidence="1 2">
    <name type="scientific">Nicotiana tabacum</name>
    <name type="common">Common tobacco</name>
    <dbReference type="NCBI Taxonomy" id="4097"/>
    <lineage>
        <taxon>Eukaryota</taxon>
        <taxon>Viridiplantae</taxon>
        <taxon>Streptophyta</taxon>
        <taxon>Embryophyta</taxon>
        <taxon>Tracheophyta</taxon>
        <taxon>Spermatophyta</taxon>
        <taxon>Magnoliopsida</taxon>
        <taxon>eudicotyledons</taxon>
        <taxon>Gunneridae</taxon>
        <taxon>Pentapetalae</taxon>
        <taxon>asterids</taxon>
        <taxon>lamiids</taxon>
        <taxon>Solanales</taxon>
        <taxon>Solanaceae</taxon>
        <taxon>Nicotianoideae</taxon>
        <taxon>Nicotianeae</taxon>
        <taxon>Nicotiana</taxon>
    </lineage>
</organism>